<accession>A0A1F5XZW1</accession>
<keyword evidence="1" id="KW-1133">Transmembrane helix</keyword>
<gene>
    <name evidence="2" type="ORF">A3G54_04180</name>
</gene>
<evidence type="ECO:0000256" key="1">
    <source>
        <dbReference type="SAM" id="Phobius"/>
    </source>
</evidence>
<keyword evidence="1" id="KW-0812">Transmembrane</keyword>
<feature type="transmembrane region" description="Helical" evidence="1">
    <location>
        <begin position="147"/>
        <end position="166"/>
    </location>
</feature>
<sequence length="302" mass="33221">MSWISFAVFGYFLGAISVLGDKIILKKILPHPSSYAFWQGILSLGAVIFIPFGFSLIPTEKIFVSFLAGAFWLYGLFFFFTALRKADASNVLPVVLSLTAILIFMMEAVFLGHQFSRTDLLAGVLLVCGSVALSLEHRWGHRRKIRGFIIPAVATAFLFAFSTFLMKYLFGTESFFNVFIWSRGGLFLAGLSFVLSPDFRSEIVAGSKSLKRPRASTSVVINKIFGASGALSIFFAISRGPAALVNALQGLEYAFLFAIGALLSLWVPTLINESLSPKAIMQKIFGMIMVSLGLFVLYFYGK</sequence>
<feature type="transmembrane region" description="Helical" evidence="1">
    <location>
        <begin position="63"/>
        <end position="83"/>
    </location>
</feature>
<feature type="transmembrane region" description="Helical" evidence="1">
    <location>
        <begin position="6"/>
        <end position="25"/>
    </location>
</feature>
<feature type="transmembrane region" description="Helical" evidence="1">
    <location>
        <begin position="253"/>
        <end position="272"/>
    </location>
</feature>
<dbReference type="Gene3D" id="1.10.3730.20">
    <property type="match status" value="1"/>
</dbReference>
<evidence type="ECO:0000313" key="3">
    <source>
        <dbReference type="Proteomes" id="UP000178894"/>
    </source>
</evidence>
<dbReference type="AlphaFoldDB" id="A0A1F5XZW1"/>
<feature type="transmembrane region" description="Helical" evidence="1">
    <location>
        <begin position="284"/>
        <end position="301"/>
    </location>
</feature>
<feature type="transmembrane region" description="Helical" evidence="1">
    <location>
        <begin position="118"/>
        <end position="135"/>
    </location>
</feature>
<keyword evidence="1" id="KW-0472">Membrane</keyword>
<reference evidence="2 3" key="1">
    <citation type="journal article" date="2016" name="Nat. Commun.">
        <title>Thousands of microbial genomes shed light on interconnected biogeochemical processes in an aquifer system.</title>
        <authorList>
            <person name="Anantharaman K."/>
            <person name="Brown C.T."/>
            <person name="Hug L.A."/>
            <person name="Sharon I."/>
            <person name="Castelle C.J."/>
            <person name="Probst A.J."/>
            <person name="Thomas B.C."/>
            <person name="Singh A."/>
            <person name="Wilkins M.J."/>
            <person name="Karaoz U."/>
            <person name="Brodie E.L."/>
            <person name="Williams K.H."/>
            <person name="Hubbard S.S."/>
            <person name="Banfield J.F."/>
        </authorList>
    </citation>
    <scope>NUCLEOTIDE SEQUENCE [LARGE SCALE GENOMIC DNA]</scope>
</reference>
<evidence type="ECO:0008006" key="4">
    <source>
        <dbReference type="Google" id="ProtNLM"/>
    </source>
</evidence>
<evidence type="ECO:0000313" key="2">
    <source>
        <dbReference type="EMBL" id="OGF93458.1"/>
    </source>
</evidence>
<feature type="transmembrane region" description="Helical" evidence="1">
    <location>
        <begin position="178"/>
        <end position="199"/>
    </location>
</feature>
<organism evidence="2 3">
    <name type="scientific">Candidatus Giovannonibacteria bacterium RIFCSPLOWO2_12_FULL_44_15</name>
    <dbReference type="NCBI Taxonomy" id="1798364"/>
    <lineage>
        <taxon>Bacteria</taxon>
        <taxon>Candidatus Giovannoniibacteriota</taxon>
    </lineage>
</organism>
<dbReference type="SUPFAM" id="SSF103481">
    <property type="entry name" value="Multidrug resistance efflux transporter EmrE"/>
    <property type="match status" value="1"/>
</dbReference>
<dbReference type="Proteomes" id="UP000178894">
    <property type="component" value="Unassembled WGS sequence"/>
</dbReference>
<proteinExistence type="predicted"/>
<dbReference type="STRING" id="1798364.A3G54_04180"/>
<feature type="transmembrane region" description="Helical" evidence="1">
    <location>
        <begin position="220"/>
        <end position="238"/>
    </location>
</feature>
<name>A0A1F5XZW1_9BACT</name>
<protein>
    <recommendedName>
        <fullName evidence="4">EamA domain-containing protein</fullName>
    </recommendedName>
</protein>
<comment type="caution">
    <text evidence="2">The sequence shown here is derived from an EMBL/GenBank/DDBJ whole genome shotgun (WGS) entry which is preliminary data.</text>
</comment>
<feature type="transmembrane region" description="Helical" evidence="1">
    <location>
        <begin position="90"/>
        <end position="112"/>
    </location>
</feature>
<dbReference type="EMBL" id="MFIQ01000017">
    <property type="protein sequence ID" value="OGF93458.1"/>
    <property type="molecule type" value="Genomic_DNA"/>
</dbReference>
<feature type="transmembrane region" description="Helical" evidence="1">
    <location>
        <begin position="37"/>
        <end position="57"/>
    </location>
</feature>
<dbReference type="InterPro" id="IPR037185">
    <property type="entry name" value="EmrE-like"/>
</dbReference>